<dbReference type="EMBL" id="JAENIO010000004">
    <property type="protein sequence ID" value="MBK1832985.1"/>
    <property type="molecule type" value="Genomic_DNA"/>
</dbReference>
<dbReference type="Proteomes" id="UP000604083">
    <property type="component" value="Unassembled WGS sequence"/>
</dbReference>
<dbReference type="RefSeq" id="WP_200390418.1">
    <property type="nucleotide sequence ID" value="NZ_JAENIO010000004.1"/>
</dbReference>
<dbReference type="Gene3D" id="2.160.20.10">
    <property type="entry name" value="Single-stranded right-handed beta-helix, Pectin lyase-like"/>
    <property type="match status" value="1"/>
</dbReference>
<dbReference type="AlphaFoldDB" id="A0A934VLK4"/>
<gene>
    <name evidence="1" type="ORF">JIN78_02835</name>
</gene>
<name>A0A934VLK4_9BACT</name>
<reference evidence="1" key="1">
    <citation type="submission" date="2021-01" db="EMBL/GenBank/DDBJ databases">
        <title>Modified the classification status of verrucomicrobia.</title>
        <authorList>
            <person name="Feng X."/>
        </authorList>
    </citation>
    <scope>NUCLEOTIDE SEQUENCE</scope>
    <source>
        <strain evidence="1">KCTC 12986</strain>
    </source>
</reference>
<dbReference type="InterPro" id="IPR011050">
    <property type="entry name" value="Pectin_lyase_fold/virulence"/>
</dbReference>
<evidence type="ECO:0000313" key="2">
    <source>
        <dbReference type="Proteomes" id="UP000604083"/>
    </source>
</evidence>
<organism evidence="1 2">
    <name type="scientific">Roseibacillus ishigakijimensis</name>
    <dbReference type="NCBI Taxonomy" id="454146"/>
    <lineage>
        <taxon>Bacteria</taxon>
        <taxon>Pseudomonadati</taxon>
        <taxon>Verrucomicrobiota</taxon>
        <taxon>Verrucomicrobiia</taxon>
        <taxon>Verrucomicrobiales</taxon>
        <taxon>Verrucomicrobiaceae</taxon>
        <taxon>Roseibacillus</taxon>
    </lineage>
</organism>
<dbReference type="SUPFAM" id="SSF51126">
    <property type="entry name" value="Pectin lyase-like"/>
    <property type="match status" value="1"/>
</dbReference>
<dbReference type="InterPro" id="IPR012334">
    <property type="entry name" value="Pectin_lyas_fold"/>
</dbReference>
<protein>
    <submittedName>
        <fullName evidence="1">Right-handed parallel beta-helix repeat-containing protein</fullName>
    </submittedName>
</protein>
<comment type="caution">
    <text evidence="1">The sequence shown here is derived from an EMBL/GenBank/DDBJ whole genome shotgun (WGS) entry which is preliminary data.</text>
</comment>
<accession>A0A934VLK4</accession>
<evidence type="ECO:0000313" key="1">
    <source>
        <dbReference type="EMBL" id="MBK1832985.1"/>
    </source>
</evidence>
<sequence>MAGLVAWLLGGFFLLAEEVHEVSDLDALLALAEKDDQTVRLAPGRYRLSDYATEERLQQWRREGRSSFFRFSGDRNRFLLEGVVLIWETGLREKLRPRIHASEIEVSGSGNLFRGWQILCEGEGTSPGGQLLALSGEGNHLQDCRFEVRGSTPYGYGDSFGKGGSPVIGHRKHSGVLITGNGNRLSDCHLVMRSFGHGYFIQKTASNLVFENCVVEGEVRSTDEMLAEKSGAAFEKGFRTVFRNRNGEHRLLPGYTKSLCEDGFRTYGEHQNLVFRNCEARHMRSGFELRTEGSVQVENCRAVACERGFWVGTRTVMRACEAEARYGPALFLEGENADLELTVHVPRSGRVVHGLAMISGREHRVRLLPGILERELPVWLGFGIPGAGEGQVAFSPRRAEKVKLRNEASSPVVLSAEARGCRVESKGAITARKGVDNEVERLP</sequence>
<proteinExistence type="predicted"/>
<keyword evidence="2" id="KW-1185">Reference proteome</keyword>